<sequence>MRIIIAVAVLLSVVHESTQNIFTFKGQLICNYQEYFEAELQIFEIDEIFDDILTSKKKFFGRKALNFSIDAVEEDDGFADGHFEFAIYNRHNCTKNGEYVLSKYHLPEILIRNAGPGFLIVKIRIGPYTEPVNVKAYCYYLLENGEKLDNVC</sequence>
<dbReference type="EMBL" id="CADEPM010000013">
    <property type="protein sequence ID" value="CAB3411361.1"/>
    <property type="molecule type" value="Genomic_DNA"/>
</dbReference>
<proteinExistence type="predicted"/>
<protein>
    <submittedName>
        <fullName evidence="2">Uncharacterized protein</fullName>
    </submittedName>
</protein>
<keyword evidence="1" id="KW-0732">Signal</keyword>
<gene>
    <name evidence="2" type="ORF">CBOVIS_LOCUS12762</name>
</gene>
<feature type="chain" id="PRO_5035926258" evidence="1">
    <location>
        <begin position="20"/>
        <end position="152"/>
    </location>
</feature>
<feature type="signal peptide" evidence="1">
    <location>
        <begin position="1"/>
        <end position="19"/>
    </location>
</feature>
<dbReference type="InterPro" id="IPR008588">
    <property type="entry name" value="DUF870_CAE_spp"/>
</dbReference>
<reference evidence="2 3" key="1">
    <citation type="submission" date="2020-04" db="EMBL/GenBank/DDBJ databases">
        <authorList>
            <person name="Laetsch R D."/>
            <person name="Stevens L."/>
            <person name="Kumar S."/>
            <person name="Blaxter L. M."/>
        </authorList>
    </citation>
    <scope>NUCLEOTIDE SEQUENCE [LARGE SCALE GENOMIC DNA]</scope>
</reference>
<dbReference type="Pfam" id="PF05912">
    <property type="entry name" value="DUF870"/>
    <property type="match status" value="1"/>
</dbReference>
<dbReference type="PANTHER" id="PTHR21479">
    <property type="match status" value="1"/>
</dbReference>
<evidence type="ECO:0000313" key="2">
    <source>
        <dbReference type="EMBL" id="CAB3411361.1"/>
    </source>
</evidence>
<evidence type="ECO:0000256" key="1">
    <source>
        <dbReference type="SAM" id="SignalP"/>
    </source>
</evidence>
<evidence type="ECO:0000313" key="3">
    <source>
        <dbReference type="Proteomes" id="UP000494206"/>
    </source>
</evidence>
<accession>A0A8S1FDB7</accession>
<organism evidence="2 3">
    <name type="scientific">Caenorhabditis bovis</name>
    <dbReference type="NCBI Taxonomy" id="2654633"/>
    <lineage>
        <taxon>Eukaryota</taxon>
        <taxon>Metazoa</taxon>
        <taxon>Ecdysozoa</taxon>
        <taxon>Nematoda</taxon>
        <taxon>Chromadorea</taxon>
        <taxon>Rhabditida</taxon>
        <taxon>Rhabditina</taxon>
        <taxon>Rhabditomorpha</taxon>
        <taxon>Rhabditoidea</taxon>
        <taxon>Rhabditidae</taxon>
        <taxon>Peloderinae</taxon>
        <taxon>Caenorhabditis</taxon>
    </lineage>
</organism>
<keyword evidence="3" id="KW-1185">Reference proteome</keyword>
<comment type="caution">
    <text evidence="2">The sequence shown here is derived from an EMBL/GenBank/DDBJ whole genome shotgun (WGS) entry which is preliminary data.</text>
</comment>
<name>A0A8S1FDB7_9PELO</name>
<dbReference type="AlphaFoldDB" id="A0A8S1FDB7"/>
<dbReference type="Proteomes" id="UP000494206">
    <property type="component" value="Unassembled WGS sequence"/>
</dbReference>